<keyword evidence="3" id="KW-1185">Reference proteome</keyword>
<proteinExistence type="predicted"/>
<sequence>MTSEFRLLTRVTVAKAKSVVSNPDEPADPEGGGGFAKWAMLTLHVLRTELNKSYRVAVDLLSEMPGVLDEIGLTRLPHYTVLRTWFERIPTKTWRAFLGASAEKRTGHASIDATGFDRDQPSRHYANRTDYRVRALKVTALVDVETLYITDIHSTTSKKHDAKIGPQVARRNAGDLRSLAADKGYDAKAFRDELRQNGIRPLIKHRLFNSLDHAHNARMDGDRYHQRSMSETVFSSIKRTLGAAVRARSWWLEFREMLLKATVYNLRRSVRFP</sequence>
<evidence type="ECO:0000313" key="3">
    <source>
        <dbReference type="Proteomes" id="UP000304382"/>
    </source>
</evidence>
<reference evidence="2 3" key="1">
    <citation type="submission" date="2019-02" db="EMBL/GenBank/DDBJ databases">
        <title>Haloarcula mannanilyticum sp. nov., a mannan degrading haloarchaeon isolated from commercial salt.</title>
        <authorList>
            <person name="Enomoto S."/>
            <person name="Shimane Y."/>
            <person name="Kamekura M."/>
            <person name="Ito T."/>
            <person name="Moriya O."/>
            <person name="Ihara K."/>
            <person name="Takahashi-Ando N."/>
            <person name="Fukushima Y."/>
            <person name="Yoshida Y."/>
            <person name="Usama R."/>
            <person name="Takai K."/>
            <person name="Minegishi H."/>
        </authorList>
    </citation>
    <scope>NUCLEOTIDE SEQUENCE [LARGE SCALE GENOMIC DNA]</scope>
    <source>
        <strain evidence="2 3">MD130-1</strain>
    </source>
</reference>
<name>A0A4C2EIR6_9EURY</name>
<dbReference type="AlphaFoldDB" id="A0A4C2EIR6"/>
<protein>
    <submittedName>
        <fullName evidence="2">IS5/IS1182 family transposase</fullName>
    </submittedName>
</protein>
<dbReference type="RefSeq" id="WP_137682857.1">
    <property type="nucleotide sequence ID" value="NZ_BIXZ01000001.1"/>
</dbReference>
<dbReference type="Pfam" id="PF01609">
    <property type="entry name" value="DDE_Tnp_1"/>
    <property type="match status" value="1"/>
</dbReference>
<accession>A0A4C2EIR6</accession>
<dbReference type="GO" id="GO:0003677">
    <property type="term" value="F:DNA binding"/>
    <property type="evidence" value="ECO:0007669"/>
    <property type="project" value="InterPro"/>
</dbReference>
<dbReference type="OrthoDB" id="110773at2157"/>
<dbReference type="GO" id="GO:0006313">
    <property type="term" value="P:DNA transposition"/>
    <property type="evidence" value="ECO:0007669"/>
    <property type="project" value="InterPro"/>
</dbReference>
<comment type="caution">
    <text evidence="2">The sequence shown here is derived from an EMBL/GenBank/DDBJ whole genome shotgun (WGS) entry which is preliminary data.</text>
</comment>
<feature type="domain" description="Transposase IS4-like" evidence="1">
    <location>
        <begin position="107"/>
        <end position="266"/>
    </location>
</feature>
<organism evidence="2 3">
    <name type="scientific">Haloarcula mannanilytica</name>
    <dbReference type="NCBI Taxonomy" id="2509225"/>
    <lineage>
        <taxon>Archaea</taxon>
        <taxon>Methanobacteriati</taxon>
        <taxon>Methanobacteriota</taxon>
        <taxon>Stenosarchaea group</taxon>
        <taxon>Halobacteria</taxon>
        <taxon>Halobacteriales</taxon>
        <taxon>Haloarculaceae</taxon>
        <taxon>Haloarcula</taxon>
    </lineage>
</organism>
<evidence type="ECO:0000259" key="1">
    <source>
        <dbReference type="Pfam" id="PF01609"/>
    </source>
</evidence>
<gene>
    <name evidence="2" type="ORF">Harman_11650</name>
</gene>
<dbReference type="InterPro" id="IPR002559">
    <property type="entry name" value="Transposase_11"/>
</dbReference>
<dbReference type="GO" id="GO:0004803">
    <property type="term" value="F:transposase activity"/>
    <property type="evidence" value="ECO:0007669"/>
    <property type="project" value="InterPro"/>
</dbReference>
<evidence type="ECO:0000313" key="2">
    <source>
        <dbReference type="EMBL" id="GCF13230.1"/>
    </source>
</evidence>
<dbReference type="Proteomes" id="UP000304382">
    <property type="component" value="Unassembled WGS sequence"/>
</dbReference>
<dbReference type="NCBIfam" id="NF033579">
    <property type="entry name" value="transpos_IS5_2"/>
    <property type="match status" value="1"/>
</dbReference>
<dbReference type="EMBL" id="BIXZ01000001">
    <property type="protein sequence ID" value="GCF13230.1"/>
    <property type="molecule type" value="Genomic_DNA"/>
</dbReference>
<dbReference type="InterPro" id="IPR053520">
    <property type="entry name" value="Transposase_Tn903"/>
</dbReference>